<comment type="catalytic activity">
    <reaction evidence="12">
        <text>K(+)(in) + H(+)(in) = K(+)(out) + H(+)(out)</text>
        <dbReference type="Rhea" id="RHEA:28490"/>
        <dbReference type="ChEBI" id="CHEBI:15378"/>
        <dbReference type="ChEBI" id="CHEBI:29103"/>
    </reaction>
</comment>
<keyword evidence="5 12" id="KW-0633">Potassium transport</keyword>
<feature type="domain" description="K+ potassium transporter integral membrane" evidence="13">
    <location>
        <begin position="18"/>
        <end position="470"/>
    </location>
</feature>
<dbReference type="Proteomes" id="UP000019184">
    <property type="component" value="Unassembled WGS sequence"/>
</dbReference>
<proteinExistence type="inferred from homology"/>
<keyword evidence="7 12" id="KW-0769">Symport</keyword>
<dbReference type="InterPro" id="IPR023051">
    <property type="entry name" value="Kup"/>
</dbReference>
<evidence type="ECO:0000256" key="8">
    <source>
        <dbReference type="ARBA" id="ARBA00022958"/>
    </source>
</evidence>
<dbReference type="Pfam" id="PF02705">
    <property type="entry name" value="K_trans"/>
    <property type="match status" value="1"/>
</dbReference>
<dbReference type="GO" id="GO:0015079">
    <property type="term" value="F:potassium ion transmembrane transporter activity"/>
    <property type="evidence" value="ECO:0007669"/>
    <property type="project" value="UniProtKB-UniRule"/>
</dbReference>
<evidence type="ECO:0000256" key="11">
    <source>
        <dbReference type="ARBA" id="ARBA00023136"/>
    </source>
</evidence>
<comment type="subcellular location">
    <subcellularLocation>
        <location evidence="12">Cell membrane</location>
        <topology evidence="12">Multi-pass membrane protein</topology>
    </subcellularLocation>
    <subcellularLocation>
        <location evidence="1">Membrane</location>
        <topology evidence="1">Multi-pass membrane protein</topology>
    </subcellularLocation>
</comment>
<dbReference type="OrthoDB" id="9805577at2"/>
<dbReference type="GO" id="GO:0015293">
    <property type="term" value="F:symporter activity"/>
    <property type="evidence" value="ECO:0007669"/>
    <property type="project" value="UniProtKB-UniRule"/>
</dbReference>
<feature type="transmembrane region" description="Helical" evidence="12">
    <location>
        <begin position="371"/>
        <end position="392"/>
    </location>
</feature>
<evidence type="ECO:0000256" key="7">
    <source>
        <dbReference type="ARBA" id="ARBA00022847"/>
    </source>
</evidence>
<feature type="transmembrane region" description="Helical" evidence="12">
    <location>
        <begin position="149"/>
        <end position="166"/>
    </location>
</feature>
<dbReference type="RefSeq" id="WP_034430824.1">
    <property type="nucleotide sequence ID" value="NZ_CBTK010000036.1"/>
</dbReference>
<dbReference type="PANTHER" id="PTHR30540:SF79">
    <property type="entry name" value="LOW AFFINITY POTASSIUM TRANSPORT SYSTEM PROTEIN KUP"/>
    <property type="match status" value="1"/>
</dbReference>
<keyword evidence="8 12" id="KW-0630">Potassium</keyword>
<evidence type="ECO:0000256" key="3">
    <source>
        <dbReference type="ARBA" id="ARBA00022448"/>
    </source>
</evidence>
<dbReference type="InterPro" id="IPR053952">
    <property type="entry name" value="K_trans_C"/>
</dbReference>
<dbReference type="InterPro" id="IPR003855">
    <property type="entry name" value="K+_transporter"/>
</dbReference>
<keyword evidence="9 12" id="KW-1133">Transmembrane helix</keyword>
<feature type="transmembrane region" description="Helical" evidence="12">
    <location>
        <begin position="404"/>
        <end position="424"/>
    </location>
</feature>
<dbReference type="EMBL" id="CBTK010000036">
    <property type="protein sequence ID" value="CDH43766.1"/>
    <property type="molecule type" value="Genomic_DNA"/>
</dbReference>
<evidence type="ECO:0000256" key="2">
    <source>
        <dbReference type="ARBA" id="ARBA00007019"/>
    </source>
</evidence>
<sequence>MNASLDSPAHNNNLAAITLAAVGVVYGDIGTSPLYAMRECFGGSHALAPTHDNVLGVLSLIFWALILVISVKYVTFMMRADNRGEGGILALLALTTSNFKGTAQQRAWLIGLGIFGASLFYGDGVITPAISVLSAVEGLHIATPMLDDYVIPITLVILLALFLIQARGTARIGIAFGPIMVLWFATLALLGLVNMAQAPEVLAAFDPGYAVHFFAVNHWSGFLVLGAVFLAVTGGEALYADMGHFGKQPIRLAWFTLVLPAILLNYLGQGALLLRDPATVANPFYLMAPSWMLYPMVILATMATVIASQAVISGVFSVTRQAAQLGYCPRIAIRHTSEQAIGQIYVPAANWALLLAVIGLVLGFHNSSNLASAYGIAVTIAMAIDTLLVLALARMVWNWGWFRLGLAVMAFLLVELAFLSANALKIGHGGWITLLIAAAIFTLMITWKDGRALLDQRLRENAMPLNVFLQSLTQGSTLRVPGTAVFLTSNSGGVPNALLHNMKHNKVVHERLVLMTVTTEEIPRVADQNRVTVHDLGHNAWRIVVRYGFAENPDLPHALALCEPQGLSFEMMDTTFFLGRATLIPTNRPGMALWREKLFASLFRNATRPMDFFRIPYNRVVELGTQVEL</sequence>
<evidence type="ECO:0000256" key="1">
    <source>
        <dbReference type="ARBA" id="ARBA00004141"/>
    </source>
</evidence>
<evidence type="ECO:0000259" key="13">
    <source>
        <dbReference type="Pfam" id="PF02705"/>
    </source>
</evidence>
<feature type="transmembrane region" description="Helical" evidence="12">
    <location>
        <begin position="430"/>
        <end position="447"/>
    </location>
</feature>
<evidence type="ECO:0000256" key="10">
    <source>
        <dbReference type="ARBA" id="ARBA00023065"/>
    </source>
</evidence>
<dbReference type="PANTHER" id="PTHR30540">
    <property type="entry name" value="OSMOTIC STRESS POTASSIUM TRANSPORTER"/>
    <property type="match status" value="1"/>
</dbReference>
<evidence type="ECO:0000256" key="4">
    <source>
        <dbReference type="ARBA" id="ARBA00022475"/>
    </source>
</evidence>
<feature type="transmembrane region" description="Helical" evidence="12">
    <location>
        <begin position="340"/>
        <end position="365"/>
    </location>
</feature>
<evidence type="ECO:0000256" key="6">
    <source>
        <dbReference type="ARBA" id="ARBA00022692"/>
    </source>
</evidence>
<name>A0A7U7J1P5_9GAMM</name>
<keyword evidence="6 12" id="KW-0812">Transmembrane</keyword>
<evidence type="ECO:0000256" key="9">
    <source>
        <dbReference type="ARBA" id="ARBA00022989"/>
    </source>
</evidence>
<feature type="transmembrane region" description="Helical" evidence="12">
    <location>
        <begin position="252"/>
        <end position="272"/>
    </location>
</feature>
<feature type="transmembrane region" description="Helical" evidence="12">
    <location>
        <begin position="292"/>
        <end position="319"/>
    </location>
</feature>
<evidence type="ECO:0000259" key="14">
    <source>
        <dbReference type="Pfam" id="PF22776"/>
    </source>
</evidence>
<evidence type="ECO:0000256" key="12">
    <source>
        <dbReference type="HAMAP-Rule" id="MF_01522"/>
    </source>
</evidence>
<gene>
    <name evidence="12 15" type="primary">kup</name>
    <name evidence="15" type="ORF">BN874_1300017</name>
</gene>
<keyword evidence="11 12" id="KW-0472">Membrane</keyword>
<keyword evidence="3 12" id="KW-0813">Transport</keyword>
<organism evidence="15 16">
    <name type="scientific">Candidatus Contendobacter odensis Run_B_J11</name>
    <dbReference type="NCBI Taxonomy" id="1400861"/>
    <lineage>
        <taxon>Bacteria</taxon>
        <taxon>Pseudomonadati</taxon>
        <taxon>Pseudomonadota</taxon>
        <taxon>Gammaproteobacteria</taxon>
        <taxon>Candidatus Competibacteraceae</taxon>
        <taxon>Candidatus Contendibacter</taxon>
    </lineage>
</organism>
<keyword evidence="16" id="KW-1185">Reference proteome</keyword>
<feature type="domain" description="K+ potassium transporter C-terminal" evidence="14">
    <location>
        <begin position="481"/>
        <end position="629"/>
    </location>
</feature>
<feature type="transmembrane region" description="Helical" evidence="12">
    <location>
        <begin position="173"/>
        <end position="196"/>
    </location>
</feature>
<feature type="transmembrane region" description="Helical" evidence="12">
    <location>
        <begin position="107"/>
        <end position="129"/>
    </location>
</feature>
<dbReference type="GO" id="GO:0005886">
    <property type="term" value="C:plasma membrane"/>
    <property type="evidence" value="ECO:0007669"/>
    <property type="project" value="UniProtKB-SubCell"/>
</dbReference>
<dbReference type="HAMAP" id="MF_01522">
    <property type="entry name" value="Kup"/>
    <property type="match status" value="1"/>
</dbReference>
<accession>A0A7U7J1P5</accession>
<reference evidence="15 16" key="1">
    <citation type="journal article" date="2014" name="ISME J.">
        <title>Candidatus Competibacter-lineage genomes retrieved from metagenomes reveal functional metabolic diversity.</title>
        <authorList>
            <person name="McIlroy S.J."/>
            <person name="Albertsen M."/>
            <person name="Andresen E.K."/>
            <person name="Saunders A.M."/>
            <person name="Kristiansen R."/>
            <person name="Stokholm-Bjerregaard M."/>
            <person name="Nielsen K.L."/>
            <person name="Nielsen P.H."/>
        </authorList>
    </citation>
    <scope>NUCLEOTIDE SEQUENCE [LARGE SCALE GENOMIC DNA]</scope>
    <source>
        <strain evidence="15 16">Run_B_J11</strain>
    </source>
</reference>
<evidence type="ECO:0000313" key="16">
    <source>
        <dbReference type="Proteomes" id="UP000019184"/>
    </source>
</evidence>
<evidence type="ECO:0000313" key="15">
    <source>
        <dbReference type="EMBL" id="CDH43766.1"/>
    </source>
</evidence>
<comment type="function">
    <text evidence="12">Transport of potassium into the cell. Likely operates as a K(+):H(+) symporter.</text>
</comment>
<keyword evidence="10 12" id="KW-0406">Ion transport</keyword>
<keyword evidence="4 12" id="KW-1003">Cell membrane</keyword>
<protein>
    <recommendedName>
        <fullName evidence="12">Probable potassium transport system protein Kup</fullName>
    </recommendedName>
</protein>
<feature type="transmembrane region" description="Helical" evidence="12">
    <location>
        <begin position="54"/>
        <end position="74"/>
    </location>
</feature>
<dbReference type="InterPro" id="IPR053951">
    <property type="entry name" value="K_trans_N"/>
</dbReference>
<comment type="similarity">
    <text evidence="2 12">Belongs to the HAK/KUP transporter (TC 2.A.72) family.</text>
</comment>
<comment type="caution">
    <text evidence="15">The sequence shown here is derived from an EMBL/GenBank/DDBJ whole genome shotgun (WGS) entry which is preliminary data.</text>
</comment>
<evidence type="ECO:0000256" key="5">
    <source>
        <dbReference type="ARBA" id="ARBA00022538"/>
    </source>
</evidence>
<dbReference type="Pfam" id="PF22776">
    <property type="entry name" value="K_trans_C"/>
    <property type="match status" value="1"/>
</dbReference>
<dbReference type="AlphaFoldDB" id="A0A7U7J1P5"/>
<feature type="transmembrane region" description="Helical" evidence="12">
    <location>
        <begin position="216"/>
        <end position="240"/>
    </location>
</feature>